<keyword evidence="7" id="KW-0539">Nucleus</keyword>
<feature type="compositionally biased region" description="Polar residues" evidence="9">
    <location>
        <begin position="100"/>
        <end position="113"/>
    </location>
</feature>
<feature type="compositionally biased region" description="Polar residues" evidence="9">
    <location>
        <begin position="73"/>
        <end position="85"/>
    </location>
</feature>
<organism evidence="10 11">
    <name type="scientific">Caenorhabditis bovis</name>
    <dbReference type="NCBI Taxonomy" id="2654633"/>
    <lineage>
        <taxon>Eukaryota</taxon>
        <taxon>Metazoa</taxon>
        <taxon>Ecdysozoa</taxon>
        <taxon>Nematoda</taxon>
        <taxon>Chromadorea</taxon>
        <taxon>Rhabditida</taxon>
        <taxon>Rhabditina</taxon>
        <taxon>Rhabditomorpha</taxon>
        <taxon>Rhabditoidea</taxon>
        <taxon>Rhabditidae</taxon>
        <taxon>Peloderinae</taxon>
        <taxon>Caenorhabditis</taxon>
    </lineage>
</organism>
<comment type="similarity">
    <text evidence="2">Belongs to the Mediator complex subunit 29 family.</text>
</comment>
<feature type="compositionally biased region" description="Basic and acidic residues" evidence="9">
    <location>
        <begin position="219"/>
        <end position="228"/>
    </location>
</feature>
<proteinExistence type="inferred from homology"/>
<dbReference type="Proteomes" id="UP000494206">
    <property type="component" value="Unassembled WGS sequence"/>
</dbReference>
<feature type="region of interest" description="Disordered" evidence="9">
    <location>
        <begin position="1"/>
        <end position="235"/>
    </location>
</feature>
<feature type="compositionally biased region" description="Polar residues" evidence="9">
    <location>
        <begin position="180"/>
        <end position="200"/>
    </location>
</feature>
<reference evidence="10 11" key="1">
    <citation type="submission" date="2020-04" db="EMBL/GenBank/DDBJ databases">
        <authorList>
            <person name="Laetsch R D."/>
            <person name="Stevens L."/>
            <person name="Kumar S."/>
            <person name="Blaxter L. M."/>
        </authorList>
    </citation>
    <scope>NUCLEOTIDE SEQUENCE [LARGE SCALE GENOMIC DNA]</scope>
</reference>
<feature type="compositionally biased region" description="Polar residues" evidence="9">
    <location>
        <begin position="208"/>
        <end position="218"/>
    </location>
</feature>
<evidence type="ECO:0000256" key="3">
    <source>
        <dbReference type="ARBA" id="ARBA00019684"/>
    </source>
</evidence>
<keyword evidence="11" id="KW-1185">Reference proteome</keyword>
<accession>A0A8S1EL60</accession>
<protein>
    <recommendedName>
        <fullName evidence="3">Mediator of RNA polymerase II transcription subunit 29</fullName>
    </recommendedName>
    <alternativeName>
        <fullName evidence="8">Mediator complex subunit 29</fullName>
    </alternativeName>
</protein>
<feature type="compositionally biased region" description="Basic and acidic residues" evidence="9">
    <location>
        <begin position="373"/>
        <end position="391"/>
    </location>
</feature>
<dbReference type="InterPro" id="IPR021018">
    <property type="entry name" value="Mediator_Med29_met"/>
</dbReference>
<evidence type="ECO:0000256" key="6">
    <source>
        <dbReference type="ARBA" id="ARBA00023163"/>
    </source>
</evidence>
<dbReference type="OrthoDB" id="5846314at2759"/>
<dbReference type="GO" id="GO:0016592">
    <property type="term" value="C:mediator complex"/>
    <property type="evidence" value="ECO:0007669"/>
    <property type="project" value="InterPro"/>
</dbReference>
<evidence type="ECO:0000313" key="11">
    <source>
        <dbReference type="Proteomes" id="UP000494206"/>
    </source>
</evidence>
<dbReference type="EMBL" id="CADEPM010000003">
    <property type="protein sequence ID" value="CAB3402836.1"/>
    <property type="molecule type" value="Genomic_DNA"/>
</dbReference>
<gene>
    <name evidence="10" type="ORF">CBOVIS_LOCUS5397</name>
</gene>
<feature type="compositionally biased region" description="Low complexity" evidence="9">
    <location>
        <begin position="127"/>
        <end position="154"/>
    </location>
</feature>
<feature type="region of interest" description="Disordered" evidence="9">
    <location>
        <begin position="365"/>
        <end position="401"/>
    </location>
</feature>
<comment type="caution">
    <text evidence="10">The sequence shown here is derived from an EMBL/GenBank/DDBJ whole genome shotgun (WGS) entry which is preliminary data.</text>
</comment>
<keyword evidence="4" id="KW-0805">Transcription regulation</keyword>
<evidence type="ECO:0000256" key="8">
    <source>
        <dbReference type="ARBA" id="ARBA00031963"/>
    </source>
</evidence>
<sequence length="401" mass="41616">MSVPLASISRPASVAPPQSVPPGIANSGPLSVQGPGSVQPFGGPSSVQSHCGPGSVQSHGGPGSVQPHCGPGSIQSQGGLGSVQQHGGPGSVQSHGGPGSVQQHGSHGLLQNQGGPGSVQPHGGPGSVQSQSGLGSIQQQGGPGSVQSHGGPPSVNVQPPGSLQNMGAPGSVKSLAAPGSVQNPGSMGPQSVQPPGSNAFNAGAPNSAAPQTPYQNKPSEPRPSEEQLRTVQDPVSLTRTLISSDLRQSILEVNRQCGALLNARRNQETNGNIDAPLTEEVANYQRALWDFSAVVDTCDVTITTMIESLKHATKFEQCIRDKNQRFENNTQLLNAVKTFVDSTAGLQSIFDESIGKVTNRITSMRKRQRKFRERSDVENTSHDEPSEKIADDTSMEVDFTP</sequence>
<evidence type="ECO:0000313" key="10">
    <source>
        <dbReference type="EMBL" id="CAB3402836.1"/>
    </source>
</evidence>
<evidence type="ECO:0000256" key="5">
    <source>
        <dbReference type="ARBA" id="ARBA00023159"/>
    </source>
</evidence>
<evidence type="ECO:0000256" key="1">
    <source>
        <dbReference type="ARBA" id="ARBA00004123"/>
    </source>
</evidence>
<evidence type="ECO:0000256" key="4">
    <source>
        <dbReference type="ARBA" id="ARBA00023015"/>
    </source>
</evidence>
<comment type="subcellular location">
    <subcellularLocation>
        <location evidence="1">Nucleus</location>
    </subcellularLocation>
</comment>
<name>A0A8S1EL60_9PELO</name>
<feature type="compositionally biased region" description="Polar residues" evidence="9">
    <location>
        <begin position="155"/>
        <end position="165"/>
    </location>
</feature>
<evidence type="ECO:0000256" key="2">
    <source>
        <dbReference type="ARBA" id="ARBA00009851"/>
    </source>
</evidence>
<keyword evidence="5" id="KW-0010">Activator</keyword>
<evidence type="ECO:0000256" key="7">
    <source>
        <dbReference type="ARBA" id="ARBA00023242"/>
    </source>
</evidence>
<evidence type="ECO:0000256" key="9">
    <source>
        <dbReference type="SAM" id="MobiDB-lite"/>
    </source>
</evidence>
<keyword evidence="6" id="KW-0804">Transcription</keyword>
<dbReference type="Pfam" id="PF11568">
    <property type="entry name" value="Med29"/>
    <property type="match status" value="1"/>
</dbReference>
<dbReference type="AlphaFoldDB" id="A0A8S1EL60"/>